<protein>
    <recommendedName>
        <fullName evidence="3">SWIM-type domain-containing protein</fullName>
    </recommendedName>
</protein>
<comment type="caution">
    <text evidence="1">The sequence shown here is derived from an EMBL/GenBank/DDBJ whole genome shotgun (WGS) entry which is preliminary data.</text>
</comment>
<sequence>MSWHIYTQYDEDSLTMHSNAGLLRRARKSLDAVELLQQEHDQLVFKVEECKVKLPLEGITKALCNCSAQGCCKHILSSILWVQEHETLLATANSPSENSPNNNLENAVPLTQQETSQHGKISEQATTSTLETVLEFDPSKIQKQAGKANIRLAYEFVQNWLLQPESCQIDIQEHKITFQTDLSPNPVVLYPATGFEGMLSEIADKQKFAGHLACIAYLVLRNAPEKWQWSIDTTAQQHHPTQQVSPEDQVLIQELKIICQNFVQQGLSHLAKEMVMSLHILNMQARAQNLPRLGSLLRALHGSMKQFLEADVQVDEQQIFNQLAHLYAYLAALSEIKHLNPDVQAEALRQLRGAVQRDYQQETIAHLIPLGCEWWNTESGAHGLTLCFWDVKEQQLKEVTQARANHLDRTFDMHSAANTGIWGSSLSFLLQHQLELTHAKSSSDTQLSASTDTRFLPKGLFNALSQSDLEQMNIGISTWQSLQEMLVPHSSLEQLKSRYVLLRHKSITAPELNELEQYFEYRITDDENRALKLVIPIEPEYRARIKHLTQLIHNEKIIATLVRIEATQQQIQFIPCSVFLTTPKGLKIFSLDYDYPVQKKSSLVELITGRIEKLLEQKKQWKHQQHLSVLDLLILESQALFEFYANTGRSKLDMDDLVKLDDFAEKFADLGLSFIQNSLKSDSTQHNLASQLLKWRHVLLQLQRLNHRIALEGQVTS</sequence>
<accession>A0A8X8GJZ9</accession>
<dbReference type="EMBL" id="JAHWXT010000002">
    <property type="protein sequence ID" value="MCF0264223.1"/>
    <property type="molecule type" value="Genomic_DNA"/>
</dbReference>
<evidence type="ECO:0008006" key="3">
    <source>
        <dbReference type="Google" id="ProtNLM"/>
    </source>
</evidence>
<reference evidence="1" key="1">
    <citation type="submission" date="2021-07" db="EMBL/GenBank/DDBJ databases">
        <authorList>
            <person name="Fernandez M."/>
            <person name="Pereira P."/>
            <person name="Torres Tejerizo G.A."/>
            <person name="Gonzalez P."/>
            <person name="Agostini E."/>
        </authorList>
    </citation>
    <scope>NUCLEOTIDE SEQUENCE</scope>
    <source>
        <strain evidence="1">SFC 500-1A</strain>
    </source>
</reference>
<gene>
    <name evidence="1" type="ORF">KW868_07050</name>
</gene>
<proteinExistence type="predicted"/>
<dbReference type="RefSeq" id="WP_234623075.1">
    <property type="nucleotide sequence ID" value="NZ_JAHWXT010000002.1"/>
</dbReference>
<evidence type="ECO:0000313" key="2">
    <source>
        <dbReference type="Proteomes" id="UP000887320"/>
    </source>
</evidence>
<name>A0A8X8GJZ9_ACIGI</name>
<dbReference type="AlphaFoldDB" id="A0A8X8GJZ9"/>
<organism evidence="1 2">
    <name type="scientific">Acinetobacter guillouiae</name>
    <name type="common">Acinetobacter genomosp. 11</name>
    <dbReference type="NCBI Taxonomy" id="106649"/>
    <lineage>
        <taxon>Bacteria</taxon>
        <taxon>Pseudomonadati</taxon>
        <taxon>Pseudomonadota</taxon>
        <taxon>Gammaproteobacteria</taxon>
        <taxon>Moraxellales</taxon>
        <taxon>Moraxellaceae</taxon>
        <taxon>Acinetobacter</taxon>
    </lineage>
</organism>
<evidence type="ECO:0000313" key="1">
    <source>
        <dbReference type="EMBL" id="MCF0264223.1"/>
    </source>
</evidence>
<dbReference type="Proteomes" id="UP000887320">
    <property type="component" value="Unassembled WGS sequence"/>
</dbReference>